<evidence type="ECO:0000313" key="1">
    <source>
        <dbReference type="EMBL" id="SLM23634.1"/>
    </source>
</evidence>
<evidence type="ECO:0000313" key="2">
    <source>
        <dbReference type="Proteomes" id="UP000191133"/>
    </source>
</evidence>
<sequence>MKSIINYEQRDYSSAFKLSMADQVERGELNYKSA</sequence>
<name>A0A1W1GWL6_9GAMM</name>
<dbReference type="Proteomes" id="UP000191133">
    <property type="component" value="Unassembled WGS sequence"/>
</dbReference>
<proteinExistence type="predicted"/>
<accession>A0A1W1GWL6</accession>
<dbReference type="AlphaFoldDB" id="A0A1W1GWL6"/>
<protein>
    <recommendedName>
        <fullName evidence="3">Transposase</fullName>
    </recommendedName>
</protein>
<reference evidence="2" key="1">
    <citation type="submission" date="2016-10" db="EMBL/GenBank/DDBJ databases">
        <authorList>
            <person name="Varghese N."/>
        </authorList>
    </citation>
    <scope>NUCLEOTIDE SEQUENCE [LARGE SCALE GENOMIC DNA]</scope>
    <source>
        <strain evidence="2">92MFCol6.1</strain>
    </source>
</reference>
<organism evidence="1 2">
    <name type="scientific">Stenotrophomonas indicatrix</name>
    <dbReference type="NCBI Taxonomy" id="2045451"/>
    <lineage>
        <taxon>Bacteria</taxon>
        <taxon>Pseudomonadati</taxon>
        <taxon>Pseudomonadota</taxon>
        <taxon>Gammaproteobacteria</taxon>
        <taxon>Lysobacterales</taxon>
        <taxon>Lysobacteraceae</taxon>
        <taxon>Stenotrophomonas</taxon>
    </lineage>
</organism>
<evidence type="ECO:0008006" key="3">
    <source>
        <dbReference type="Google" id="ProtNLM"/>
    </source>
</evidence>
<dbReference type="EMBL" id="FWEU01000002">
    <property type="protein sequence ID" value="SLM23634.1"/>
    <property type="molecule type" value="Genomic_DNA"/>
</dbReference>
<gene>
    <name evidence="1" type="ORF">SAMN04488690_1331</name>
</gene>